<name>B9TMU1_RICCO</name>
<dbReference type="Proteomes" id="UP000008311">
    <property type="component" value="Unassembled WGS sequence"/>
</dbReference>
<evidence type="ECO:0008006" key="3">
    <source>
        <dbReference type="Google" id="ProtNLM"/>
    </source>
</evidence>
<dbReference type="AlphaFoldDB" id="B9TMU1"/>
<evidence type="ECO:0000313" key="1">
    <source>
        <dbReference type="EMBL" id="EEF22824.1"/>
    </source>
</evidence>
<dbReference type="InParanoid" id="B9TMU1"/>
<sequence>MYAPSYVDSGLAWAIDPVNLPFVPGMQYRTRHYQGLHDVLRDACPDAWGQALLRREYNLPADAPPLQYLIKAGNIDRWGALAVDRHLVLPARH</sequence>
<gene>
    <name evidence="1" type="ORF">RCOM_2059640</name>
</gene>
<reference evidence="2" key="1">
    <citation type="journal article" date="2010" name="Nat. Biotechnol.">
        <title>Draft genome sequence of the oilseed species Ricinus communis.</title>
        <authorList>
            <person name="Chan A.P."/>
            <person name="Crabtree J."/>
            <person name="Zhao Q."/>
            <person name="Lorenzi H."/>
            <person name="Orvis J."/>
            <person name="Puiu D."/>
            <person name="Melake-Berhan A."/>
            <person name="Jones K.M."/>
            <person name="Redman J."/>
            <person name="Chen G."/>
            <person name="Cahoon E.B."/>
            <person name="Gedil M."/>
            <person name="Stanke M."/>
            <person name="Haas B.J."/>
            <person name="Wortman J.R."/>
            <person name="Fraser-Liggett C.M."/>
            <person name="Ravel J."/>
            <person name="Rabinowicz P.D."/>
        </authorList>
    </citation>
    <scope>NUCLEOTIDE SEQUENCE [LARGE SCALE GENOMIC DNA]</scope>
    <source>
        <strain evidence="2">cv. Hale</strain>
    </source>
</reference>
<dbReference type="EMBL" id="EQ990182">
    <property type="protein sequence ID" value="EEF22824.1"/>
    <property type="molecule type" value="Genomic_DNA"/>
</dbReference>
<protein>
    <recommendedName>
        <fullName evidence="3">HipA N-terminal subdomain 1 domain-containing protein</fullName>
    </recommendedName>
</protein>
<organism evidence="1 2">
    <name type="scientific">Ricinus communis</name>
    <name type="common">Castor bean</name>
    <dbReference type="NCBI Taxonomy" id="3988"/>
    <lineage>
        <taxon>Eukaryota</taxon>
        <taxon>Viridiplantae</taxon>
        <taxon>Streptophyta</taxon>
        <taxon>Embryophyta</taxon>
        <taxon>Tracheophyta</taxon>
        <taxon>Spermatophyta</taxon>
        <taxon>Magnoliopsida</taxon>
        <taxon>eudicotyledons</taxon>
        <taxon>Gunneridae</taxon>
        <taxon>Pentapetalae</taxon>
        <taxon>rosids</taxon>
        <taxon>fabids</taxon>
        <taxon>Malpighiales</taxon>
        <taxon>Euphorbiaceae</taxon>
        <taxon>Acalyphoideae</taxon>
        <taxon>Acalypheae</taxon>
        <taxon>Ricinus</taxon>
    </lineage>
</organism>
<proteinExistence type="predicted"/>
<keyword evidence="2" id="KW-1185">Reference proteome</keyword>
<accession>B9TMU1</accession>
<evidence type="ECO:0000313" key="2">
    <source>
        <dbReference type="Proteomes" id="UP000008311"/>
    </source>
</evidence>